<evidence type="ECO:0000313" key="1">
    <source>
        <dbReference type="EMBL" id="XFD39915.1"/>
    </source>
</evidence>
<accession>A0ACD5DG26</accession>
<sequence>MKEVRIIIQKIYSGLGTKITLSIDEQSDPEILPQTNELIQKYEDILTVNREQSEIMDINHNAGIKPIQISTEAYDIVKQAVIVSNWHAGFNVAIGPLVKLWKIGFDGANVPSKPQINNALHLTNSDNIILDDVKQTVFLTNPDMELDLGGIAKGYIADKIKEFWLSKGVTNGIINLGGNILLVGRSNHENGMWNIGIQNPELSRGNDLAVVTIPESSIVTSGVYERFLKTNHHMYHHIIDSLTGYPFETNITGITAITPTSTEAEIWTSIGFFNGIDRASKMASELGYQVSFIVIYSDHTIEVSDDIKDKFILTDSDYQIL</sequence>
<dbReference type="EMBL" id="CP168151">
    <property type="protein sequence ID" value="XFD39915.1"/>
    <property type="molecule type" value="Genomic_DNA"/>
</dbReference>
<gene>
    <name evidence="1" type="ORF">O0236_001010</name>
</gene>
<keyword evidence="1" id="KW-0808">Transferase</keyword>
<name>A0ACD5DG26_9LACO</name>
<reference evidence="1" key="1">
    <citation type="submission" date="2024-08" db="EMBL/GenBank/DDBJ databases">
        <title>Lentilactobacillus sp. nov., isolated from tree bark.</title>
        <authorList>
            <person name="Phuengjayaem S."/>
            <person name="Tanasupawat S."/>
        </authorList>
    </citation>
    <scope>NUCLEOTIDE SEQUENCE</scope>
    <source>
        <strain evidence="1">SPB1-3</strain>
    </source>
</reference>
<protein>
    <submittedName>
        <fullName evidence="1">FAD:protein FMN transferase</fullName>
    </submittedName>
</protein>
<keyword evidence="2" id="KW-1185">Reference proteome</keyword>
<proteinExistence type="predicted"/>
<dbReference type="Proteomes" id="UP001149860">
    <property type="component" value="Chromosome"/>
</dbReference>
<organism evidence="1 2">
    <name type="scientific">Lentilactobacillus terminaliae</name>
    <dbReference type="NCBI Taxonomy" id="3003483"/>
    <lineage>
        <taxon>Bacteria</taxon>
        <taxon>Bacillati</taxon>
        <taxon>Bacillota</taxon>
        <taxon>Bacilli</taxon>
        <taxon>Lactobacillales</taxon>
        <taxon>Lactobacillaceae</taxon>
        <taxon>Lentilactobacillus</taxon>
    </lineage>
</organism>
<evidence type="ECO:0000313" key="2">
    <source>
        <dbReference type="Proteomes" id="UP001149860"/>
    </source>
</evidence>